<keyword evidence="9" id="KW-0472">Membrane</keyword>
<accession>A0A844F3E3</accession>
<gene>
    <name evidence="10" type="ORF">FYJ37_08745</name>
</gene>
<evidence type="ECO:0000256" key="3">
    <source>
        <dbReference type="ARBA" id="ARBA00022722"/>
    </source>
</evidence>
<proteinExistence type="predicted"/>
<evidence type="ECO:0000256" key="6">
    <source>
        <dbReference type="ARBA" id="ARBA00022801"/>
    </source>
</evidence>
<dbReference type="PANTHER" id="PTHR15822:SF4">
    <property type="entry name" value="TYROSYL-DNA PHOSPHODIESTERASE 2"/>
    <property type="match status" value="1"/>
</dbReference>
<sequence length="367" mass="41312">MEAKRKQERENMIKERKVRKIIGSVLLAIVLLLAAVVAYLTIREYRPDPIEDIVPGKGNARLNNGDAFTILTYNIGYAGLSKDEDFFMDGGSKVEPESKKLVEENLSGITSILKDQEADIYFLQEVDRDSKRSYHIDEQAYYEEELGLAGMFACNFKCDFVPYPLPPIGKVTSGLVTMTDLNVKEASRISLPESFSWPVKTCNLKRCMLEARVPLEGTDKELVLINFHLEAYDSGEGKIAQSKMLAEKLESEYQKGNYVIAGGDFNQTFEGMEKYPIHNKDKWVPGVVGAEDIPEGFSFAVSDNVPTCRLLDGPYSGNYDESQVYVLDGFIVSDNIKVNRVENIDTDFEYTDHQPVRMEAICLKDGQ</sequence>
<dbReference type="EMBL" id="VUMB01000015">
    <property type="protein sequence ID" value="MSS40438.1"/>
    <property type="molecule type" value="Genomic_DNA"/>
</dbReference>
<keyword evidence="4" id="KW-0479">Metal-binding</keyword>
<evidence type="ECO:0000256" key="2">
    <source>
        <dbReference type="ARBA" id="ARBA00001946"/>
    </source>
</evidence>
<protein>
    <submittedName>
        <fullName evidence="10">Endonuclease</fullName>
    </submittedName>
</protein>
<comment type="cofactor">
    <cofactor evidence="1">
        <name>Mn(2+)</name>
        <dbReference type="ChEBI" id="CHEBI:29035"/>
    </cofactor>
</comment>
<evidence type="ECO:0000256" key="9">
    <source>
        <dbReference type="SAM" id="Phobius"/>
    </source>
</evidence>
<evidence type="ECO:0000256" key="8">
    <source>
        <dbReference type="ARBA" id="ARBA00023204"/>
    </source>
</evidence>
<dbReference type="PANTHER" id="PTHR15822">
    <property type="entry name" value="TRAF AND TNF RECEPTOR-ASSOCIATED PROTEIN"/>
    <property type="match status" value="1"/>
</dbReference>
<dbReference type="InterPro" id="IPR051547">
    <property type="entry name" value="TDP2-like"/>
</dbReference>
<evidence type="ECO:0000313" key="11">
    <source>
        <dbReference type="Proteomes" id="UP000462363"/>
    </source>
</evidence>
<dbReference type="GO" id="GO:0006281">
    <property type="term" value="P:DNA repair"/>
    <property type="evidence" value="ECO:0007669"/>
    <property type="project" value="UniProtKB-KW"/>
</dbReference>
<organism evidence="10 11">
    <name type="scientific">Clostridium scindens (strain JCM 10418 / VPI 12708)</name>
    <dbReference type="NCBI Taxonomy" id="29347"/>
    <lineage>
        <taxon>Bacteria</taxon>
        <taxon>Bacillati</taxon>
        <taxon>Bacillota</taxon>
        <taxon>Clostridia</taxon>
        <taxon>Lachnospirales</taxon>
        <taxon>Lachnospiraceae</taxon>
    </lineage>
</organism>
<dbReference type="GO" id="GO:0004519">
    <property type="term" value="F:endonuclease activity"/>
    <property type="evidence" value="ECO:0007669"/>
    <property type="project" value="UniProtKB-KW"/>
</dbReference>
<keyword evidence="5" id="KW-0227">DNA damage</keyword>
<comment type="caution">
    <text evidence="10">The sequence shown here is derived from an EMBL/GenBank/DDBJ whole genome shotgun (WGS) entry which is preliminary data.</text>
</comment>
<dbReference type="GO" id="GO:0046872">
    <property type="term" value="F:metal ion binding"/>
    <property type="evidence" value="ECO:0007669"/>
    <property type="project" value="UniProtKB-KW"/>
</dbReference>
<dbReference type="GO" id="GO:0016787">
    <property type="term" value="F:hydrolase activity"/>
    <property type="evidence" value="ECO:0007669"/>
    <property type="project" value="UniProtKB-KW"/>
</dbReference>
<dbReference type="RefSeq" id="WP_004606145.1">
    <property type="nucleotide sequence ID" value="NZ_DBEYQH010000230.1"/>
</dbReference>
<keyword evidence="9" id="KW-0812">Transmembrane</keyword>
<dbReference type="Proteomes" id="UP000462363">
    <property type="component" value="Unassembled WGS sequence"/>
</dbReference>
<dbReference type="SUPFAM" id="SSF56219">
    <property type="entry name" value="DNase I-like"/>
    <property type="match status" value="1"/>
</dbReference>
<evidence type="ECO:0000256" key="4">
    <source>
        <dbReference type="ARBA" id="ARBA00022723"/>
    </source>
</evidence>
<dbReference type="InterPro" id="IPR036691">
    <property type="entry name" value="Endo/exonu/phosph_ase_sf"/>
</dbReference>
<name>A0A844F3E3_CLOSV</name>
<keyword evidence="3" id="KW-0540">Nuclease</keyword>
<evidence type="ECO:0000256" key="7">
    <source>
        <dbReference type="ARBA" id="ARBA00022842"/>
    </source>
</evidence>
<evidence type="ECO:0000313" key="10">
    <source>
        <dbReference type="EMBL" id="MSS40438.1"/>
    </source>
</evidence>
<keyword evidence="7" id="KW-0460">Magnesium</keyword>
<keyword evidence="8" id="KW-0234">DNA repair</keyword>
<keyword evidence="9" id="KW-1133">Transmembrane helix</keyword>
<dbReference type="AlphaFoldDB" id="A0A844F3E3"/>
<evidence type="ECO:0000256" key="1">
    <source>
        <dbReference type="ARBA" id="ARBA00001936"/>
    </source>
</evidence>
<dbReference type="Gene3D" id="3.60.10.10">
    <property type="entry name" value="Endonuclease/exonuclease/phosphatase"/>
    <property type="match status" value="1"/>
</dbReference>
<reference evidence="10 11" key="1">
    <citation type="submission" date="2019-08" db="EMBL/GenBank/DDBJ databases">
        <title>In-depth cultivation of the pig gut microbiome towards novel bacterial diversity and tailored functional studies.</title>
        <authorList>
            <person name="Wylensek D."/>
            <person name="Hitch T.C.A."/>
            <person name="Clavel T."/>
        </authorList>
    </citation>
    <scope>NUCLEOTIDE SEQUENCE [LARGE SCALE GENOMIC DNA]</scope>
    <source>
        <strain evidence="10 11">BL-389-WT-3D</strain>
    </source>
</reference>
<comment type="cofactor">
    <cofactor evidence="2">
        <name>Mg(2+)</name>
        <dbReference type="ChEBI" id="CHEBI:18420"/>
    </cofactor>
</comment>
<feature type="transmembrane region" description="Helical" evidence="9">
    <location>
        <begin position="21"/>
        <end position="42"/>
    </location>
</feature>
<evidence type="ECO:0000256" key="5">
    <source>
        <dbReference type="ARBA" id="ARBA00022763"/>
    </source>
</evidence>
<keyword evidence="6" id="KW-0378">Hydrolase</keyword>
<keyword evidence="10" id="KW-0255">Endonuclease</keyword>